<comment type="caution">
    <text evidence="2">The sequence shown here is derived from an EMBL/GenBank/DDBJ whole genome shotgun (WGS) entry which is preliminary data.</text>
</comment>
<dbReference type="Proteomes" id="UP001470230">
    <property type="component" value="Unassembled WGS sequence"/>
</dbReference>
<dbReference type="EMBL" id="JAPFFF010000018">
    <property type="protein sequence ID" value="KAK8860954.1"/>
    <property type="molecule type" value="Genomic_DNA"/>
</dbReference>
<evidence type="ECO:0000313" key="3">
    <source>
        <dbReference type="Proteomes" id="UP001470230"/>
    </source>
</evidence>
<name>A0ABR2ID37_9EUKA</name>
<accession>A0ABR2ID37</accession>
<keyword evidence="3" id="KW-1185">Reference proteome</keyword>
<protein>
    <submittedName>
        <fullName evidence="2">Uncharacterized protein</fullName>
    </submittedName>
</protein>
<evidence type="ECO:0000256" key="1">
    <source>
        <dbReference type="SAM" id="Coils"/>
    </source>
</evidence>
<reference evidence="2 3" key="1">
    <citation type="submission" date="2024-04" db="EMBL/GenBank/DDBJ databases">
        <title>Tritrichomonas musculus Genome.</title>
        <authorList>
            <person name="Alves-Ferreira E."/>
            <person name="Grigg M."/>
            <person name="Lorenzi H."/>
            <person name="Galac M."/>
        </authorList>
    </citation>
    <scope>NUCLEOTIDE SEQUENCE [LARGE SCALE GENOMIC DNA]</scope>
    <source>
        <strain evidence="2 3">EAF2021</strain>
    </source>
</reference>
<keyword evidence="1" id="KW-0175">Coiled coil</keyword>
<feature type="coiled-coil region" evidence="1">
    <location>
        <begin position="149"/>
        <end position="246"/>
    </location>
</feature>
<sequence length="399" mass="47027">MTMIDKYNQIIATFDDEKDQLEDDILDAQITLAKKYLQIILNQNDKLKSAIDNLDFKIDESEIEENGIYEQMEEIQNHITNGITETSSFFEFLNAIDDQQSLISSEIESNKKTFNSMYHQKIKLTQSVDSLNRQTESKKHQLLSMSTENRNLNDLLLESQKKVDDKEIEYRESVLNSVRFQKELENKTSPLVNYDYQLEELRKERDQVQRELLIKEQSLISMEKQIEQTEYDRQKMIEKRKAQENKMLSINTWKYRRATLSTQIKKNKEEYYTILTNINYQKKRDERISEKLRNILGEDEKGDGTSTIAQKYLQAEINEFLSTDDPIKNEEIMVEQDYNSQLLSELELIENSINELQQQKSKAIQGLKGELEQCSQDGYIRLLENEMKSIKTSLAQTIL</sequence>
<feature type="coiled-coil region" evidence="1">
    <location>
        <begin position="4"/>
        <end position="64"/>
    </location>
</feature>
<proteinExistence type="predicted"/>
<feature type="coiled-coil region" evidence="1">
    <location>
        <begin position="339"/>
        <end position="366"/>
    </location>
</feature>
<gene>
    <name evidence="2" type="ORF">M9Y10_012646</name>
</gene>
<evidence type="ECO:0000313" key="2">
    <source>
        <dbReference type="EMBL" id="KAK8860954.1"/>
    </source>
</evidence>
<organism evidence="2 3">
    <name type="scientific">Tritrichomonas musculus</name>
    <dbReference type="NCBI Taxonomy" id="1915356"/>
    <lineage>
        <taxon>Eukaryota</taxon>
        <taxon>Metamonada</taxon>
        <taxon>Parabasalia</taxon>
        <taxon>Tritrichomonadida</taxon>
        <taxon>Tritrichomonadidae</taxon>
        <taxon>Tritrichomonas</taxon>
    </lineage>
</organism>